<comment type="subcellular location">
    <subcellularLocation>
        <location evidence="1">Membrane</location>
        <topology evidence="1">Multi-pass membrane protein</topology>
    </subcellularLocation>
</comment>
<keyword evidence="6 11" id="KW-0067">ATP-binding</keyword>
<feature type="domain" description="ABC transporter" evidence="10">
    <location>
        <begin position="3"/>
        <end position="233"/>
    </location>
</feature>
<feature type="transmembrane region" description="Helical" evidence="9">
    <location>
        <begin position="561"/>
        <end position="580"/>
    </location>
</feature>
<dbReference type="InterPro" id="IPR017871">
    <property type="entry name" value="ABC_transporter-like_CS"/>
</dbReference>
<dbReference type="Pfam" id="PF00005">
    <property type="entry name" value="ABC_tran"/>
    <property type="match status" value="2"/>
</dbReference>
<feature type="transmembrane region" description="Helical" evidence="9">
    <location>
        <begin position="489"/>
        <end position="512"/>
    </location>
</feature>
<dbReference type="EMBL" id="JADIMS010000006">
    <property type="protein sequence ID" value="MBO8449542.1"/>
    <property type="molecule type" value="Genomic_DNA"/>
</dbReference>
<evidence type="ECO:0000256" key="5">
    <source>
        <dbReference type="ARBA" id="ARBA00022741"/>
    </source>
</evidence>
<evidence type="ECO:0000259" key="10">
    <source>
        <dbReference type="PROSITE" id="PS50893"/>
    </source>
</evidence>
<proteinExistence type="inferred from homology"/>
<dbReference type="AlphaFoldDB" id="A0A9D9ELV2"/>
<accession>A0A9D9ELV2</accession>
<dbReference type="SMART" id="SM00382">
    <property type="entry name" value="AAA"/>
    <property type="match status" value="2"/>
</dbReference>
<evidence type="ECO:0000256" key="8">
    <source>
        <dbReference type="ARBA" id="ARBA00023136"/>
    </source>
</evidence>
<evidence type="ECO:0000313" key="12">
    <source>
        <dbReference type="Proteomes" id="UP000823616"/>
    </source>
</evidence>
<dbReference type="GO" id="GO:0016887">
    <property type="term" value="F:ATP hydrolysis activity"/>
    <property type="evidence" value="ECO:0007669"/>
    <property type="project" value="InterPro"/>
</dbReference>
<keyword evidence="7 9" id="KW-1133">Transmembrane helix</keyword>
<dbReference type="PROSITE" id="PS00211">
    <property type="entry name" value="ABC_TRANSPORTER_1"/>
    <property type="match status" value="1"/>
</dbReference>
<evidence type="ECO:0000256" key="7">
    <source>
        <dbReference type="ARBA" id="ARBA00022989"/>
    </source>
</evidence>
<dbReference type="CDD" id="cd16914">
    <property type="entry name" value="EcfT"/>
    <property type="match status" value="1"/>
</dbReference>
<dbReference type="Pfam" id="PF02361">
    <property type="entry name" value="CbiQ"/>
    <property type="match status" value="1"/>
</dbReference>
<dbReference type="InterPro" id="IPR015856">
    <property type="entry name" value="ABC_transpr_CbiO/EcfA_su"/>
</dbReference>
<dbReference type="InterPro" id="IPR003439">
    <property type="entry name" value="ABC_transporter-like_ATP-bd"/>
</dbReference>
<evidence type="ECO:0000256" key="1">
    <source>
        <dbReference type="ARBA" id="ARBA00004141"/>
    </source>
</evidence>
<comment type="caution">
    <text evidence="11">The sequence shown here is derived from an EMBL/GenBank/DDBJ whole genome shotgun (WGS) entry which is preliminary data.</text>
</comment>
<protein>
    <submittedName>
        <fullName evidence="11">ATP-binding cassette domain-containing protein</fullName>
    </submittedName>
</protein>
<keyword evidence="3" id="KW-0813">Transport</keyword>
<dbReference type="Proteomes" id="UP000823616">
    <property type="component" value="Unassembled WGS sequence"/>
</dbReference>
<sequence length="724" mass="78114">MILRVNRLSYRYPGGKTALRDVSFSVDEGEYLAVLGANGSGKSTLLRCIAGLAPPGGETDPQAIQISRTPEEGRSVLAVVFQTPDDQLVAETAELDTAFGLENLAVPRPEMRERVSGALERFLPGVSPQTAAEKLTAGQKQHLALAGALAMQPDILLLDEPTSMLSEHARASLLEFLRQFQAEKKTVLHITHDMDEAVQAGRILVLHDGETVFDGTPGQFAGIPPDTLESWGLAYRGKPEEKEKPRTAQATLLECGGAGAGPFCGVSLCAAAGEIIAVTGESGSGKSLFLRMAAGITAPEQGEIKPAAGTVRALAVQESEDGLFEEFTADDVSFGPENAGLSGPALKQRVQEAMDRTGLPFARFADRKTFSLSGGEKRKAAIAGIVAMQPDILLLDEPFAALDVRSRGEMAALFRNLAAQGTCVIFSANRRADAEELADKILCLDDFRRTQEKPEAESGIQPPGRVQTGMTESSGAAARPFFSGGMPPAVKFLFCVFSVAASLLISGWPFLAAQEILLVFTAVQAGYRIRRLLSAVWKILPWLALILVIQCLLFQGFTEAAVFFLRFLCLLTALSVFVFITPPAEISYGAEDILFPLRIFGVPVRHVSFLTGLVFRFFPFLYSEADKLIMARKIRTGGYDAPAAGKTAKKKDGKIRQTAALIVPLALRTLAKAEKLSLAIAARGYSGKKHTRYLAWQLKIRHVLFLAVLLAFSAILIYGSRVWK</sequence>
<dbReference type="PANTHER" id="PTHR43553">
    <property type="entry name" value="HEAVY METAL TRANSPORTER"/>
    <property type="match status" value="1"/>
</dbReference>
<dbReference type="PROSITE" id="PS50893">
    <property type="entry name" value="ABC_TRANSPORTER_2"/>
    <property type="match status" value="2"/>
</dbReference>
<dbReference type="Gene3D" id="3.40.50.300">
    <property type="entry name" value="P-loop containing nucleotide triphosphate hydrolases"/>
    <property type="match status" value="2"/>
</dbReference>
<dbReference type="InterPro" id="IPR003339">
    <property type="entry name" value="ABC/ECF_trnsptr_transmembrane"/>
</dbReference>
<dbReference type="InterPro" id="IPR050095">
    <property type="entry name" value="ECF_ABC_transporter_ATP-bd"/>
</dbReference>
<gene>
    <name evidence="11" type="ORF">IAA96_00340</name>
</gene>
<dbReference type="CDD" id="cd03225">
    <property type="entry name" value="ABC_cobalt_CbiO_domain1"/>
    <property type="match status" value="2"/>
</dbReference>
<evidence type="ECO:0000256" key="9">
    <source>
        <dbReference type="SAM" id="Phobius"/>
    </source>
</evidence>
<dbReference type="GO" id="GO:0043190">
    <property type="term" value="C:ATP-binding cassette (ABC) transporter complex"/>
    <property type="evidence" value="ECO:0007669"/>
    <property type="project" value="TreeGrafter"/>
</dbReference>
<comment type="similarity">
    <text evidence="2">Belongs to the ABC transporter superfamily.</text>
</comment>
<dbReference type="GO" id="GO:0005524">
    <property type="term" value="F:ATP binding"/>
    <property type="evidence" value="ECO:0007669"/>
    <property type="project" value="UniProtKB-KW"/>
</dbReference>
<organism evidence="11 12">
    <name type="scientific">Candidatus Avitreponema avistercoris</name>
    <dbReference type="NCBI Taxonomy" id="2840705"/>
    <lineage>
        <taxon>Bacteria</taxon>
        <taxon>Pseudomonadati</taxon>
        <taxon>Spirochaetota</taxon>
        <taxon>Spirochaetia</taxon>
        <taxon>Spirochaetales</taxon>
        <taxon>Candidatus Avitreponema</taxon>
    </lineage>
</organism>
<feature type="transmembrane region" description="Helical" evidence="9">
    <location>
        <begin position="532"/>
        <end position="554"/>
    </location>
</feature>
<evidence type="ECO:0000313" key="11">
    <source>
        <dbReference type="EMBL" id="MBO8449542.1"/>
    </source>
</evidence>
<feature type="domain" description="ABC transporter" evidence="10">
    <location>
        <begin position="245"/>
        <end position="471"/>
    </location>
</feature>
<dbReference type="PANTHER" id="PTHR43553:SF24">
    <property type="entry name" value="ENERGY-COUPLING FACTOR TRANSPORTER ATP-BINDING PROTEIN ECFA1"/>
    <property type="match status" value="1"/>
</dbReference>
<evidence type="ECO:0000256" key="6">
    <source>
        <dbReference type="ARBA" id="ARBA00022840"/>
    </source>
</evidence>
<keyword evidence="8 9" id="KW-0472">Membrane</keyword>
<dbReference type="SUPFAM" id="SSF52540">
    <property type="entry name" value="P-loop containing nucleoside triphosphate hydrolases"/>
    <property type="match status" value="2"/>
</dbReference>
<name>A0A9D9ELV2_9SPIR</name>
<evidence type="ECO:0000256" key="3">
    <source>
        <dbReference type="ARBA" id="ARBA00022448"/>
    </source>
</evidence>
<keyword evidence="5" id="KW-0547">Nucleotide-binding</keyword>
<reference evidence="11" key="2">
    <citation type="journal article" date="2021" name="PeerJ">
        <title>Extensive microbial diversity within the chicken gut microbiome revealed by metagenomics and culture.</title>
        <authorList>
            <person name="Gilroy R."/>
            <person name="Ravi A."/>
            <person name="Getino M."/>
            <person name="Pursley I."/>
            <person name="Horton D.L."/>
            <person name="Alikhan N.F."/>
            <person name="Baker D."/>
            <person name="Gharbi K."/>
            <person name="Hall N."/>
            <person name="Watson M."/>
            <person name="Adriaenssens E.M."/>
            <person name="Foster-Nyarko E."/>
            <person name="Jarju S."/>
            <person name="Secka A."/>
            <person name="Antonio M."/>
            <person name="Oren A."/>
            <person name="Chaudhuri R.R."/>
            <person name="La Ragione R."/>
            <person name="Hildebrand F."/>
            <person name="Pallen M.J."/>
        </authorList>
    </citation>
    <scope>NUCLEOTIDE SEQUENCE</scope>
    <source>
        <strain evidence="11">B3-4054</strain>
    </source>
</reference>
<dbReference type="GO" id="GO:0042626">
    <property type="term" value="F:ATPase-coupled transmembrane transporter activity"/>
    <property type="evidence" value="ECO:0007669"/>
    <property type="project" value="TreeGrafter"/>
</dbReference>
<keyword evidence="4 9" id="KW-0812">Transmembrane</keyword>
<reference evidence="11" key="1">
    <citation type="submission" date="2020-10" db="EMBL/GenBank/DDBJ databases">
        <authorList>
            <person name="Gilroy R."/>
        </authorList>
    </citation>
    <scope>NUCLEOTIDE SEQUENCE</scope>
    <source>
        <strain evidence="11">B3-4054</strain>
    </source>
</reference>
<dbReference type="InterPro" id="IPR003593">
    <property type="entry name" value="AAA+_ATPase"/>
</dbReference>
<feature type="transmembrane region" description="Helical" evidence="9">
    <location>
        <begin position="703"/>
        <end position="723"/>
    </location>
</feature>
<evidence type="ECO:0000256" key="2">
    <source>
        <dbReference type="ARBA" id="ARBA00005417"/>
    </source>
</evidence>
<evidence type="ECO:0000256" key="4">
    <source>
        <dbReference type="ARBA" id="ARBA00022692"/>
    </source>
</evidence>
<dbReference type="InterPro" id="IPR027417">
    <property type="entry name" value="P-loop_NTPase"/>
</dbReference>